<dbReference type="RefSeq" id="WP_083616694.1">
    <property type="nucleotide sequence ID" value="NZ_LR734824.1"/>
</dbReference>
<dbReference type="EMBL" id="CZCU02000124">
    <property type="protein sequence ID" value="VXD15756.1"/>
    <property type="molecule type" value="Genomic_DNA"/>
</dbReference>
<keyword evidence="3" id="KW-1185">Reference proteome</keyword>
<dbReference type="Proteomes" id="UP000184550">
    <property type="component" value="Unassembled WGS sequence"/>
</dbReference>
<dbReference type="InterPro" id="IPR005183">
    <property type="entry name" value="DUF305_CopM-like"/>
</dbReference>
<dbReference type="AlphaFoldDB" id="A0A7Z9BK56"/>
<dbReference type="Gene3D" id="1.20.1260.10">
    <property type="match status" value="1"/>
</dbReference>
<accession>A0A7Z9BK56</accession>
<dbReference type="PANTHER" id="PTHR36933:SF1">
    <property type="entry name" value="SLL0788 PROTEIN"/>
    <property type="match status" value="1"/>
</dbReference>
<evidence type="ECO:0000313" key="2">
    <source>
        <dbReference type="EMBL" id="VXD15756.1"/>
    </source>
</evidence>
<gene>
    <name evidence="2" type="ORF">PL8927_50188</name>
</gene>
<name>A0A7Z9BK56_9CYAN</name>
<dbReference type="PROSITE" id="PS51257">
    <property type="entry name" value="PROKAR_LIPOPROTEIN"/>
    <property type="match status" value="1"/>
</dbReference>
<dbReference type="InterPro" id="IPR012347">
    <property type="entry name" value="Ferritin-like"/>
</dbReference>
<organism evidence="2 3">
    <name type="scientific">Planktothrix serta PCC 8927</name>
    <dbReference type="NCBI Taxonomy" id="671068"/>
    <lineage>
        <taxon>Bacteria</taxon>
        <taxon>Bacillati</taxon>
        <taxon>Cyanobacteriota</taxon>
        <taxon>Cyanophyceae</taxon>
        <taxon>Oscillatoriophycideae</taxon>
        <taxon>Oscillatoriales</taxon>
        <taxon>Microcoleaceae</taxon>
        <taxon>Planktothrix</taxon>
    </lineage>
</organism>
<protein>
    <recommendedName>
        <fullName evidence="1">DUF305 domain-containing protein</fullName>
    </recommendedName>
</protein>
<dbReference type="PANTHER" id="PTHR36933">
    <property type="entry name" value="SLL0788 PROTEIN"/>
    <property type="match status" value="1"/>
</dbReference>
<evidence type="ECO:0000259" key="1">
    <source>
        <dbReference type="Pfam" id="PF03713"/>
    </source>
</evidence>
<comment type="caution">
    <text evidence="2">The sequence shown here is derived from an EMBL/GenBank/DDBJ whole genome shotgun (WGS) entry which is preliminary data.</text>
</comment>
<reference evidence="2" key="1">
    <citation type="submission" date="2019-10" db="EMBL/GenBank/DDBJ databases">
        <authorList>
            <consortium name="Genoscope - CEA"/>
            <person name="William W."/>
        </authorList>
    </citation>
    <scope>NUCLEOTIDE SEQUENCE [LARGE SCALE GENOMIC DNA]</scope>
    <source>
        <strain evidence="2">BBR_PRJEB10992</strain>
    </source>
</reference>
<dbReference type="OrthoDB" id="517560at2"/>
<proteinExistence type="predicted"/>
<dbReference type="Pfam" id="PF03713">
    <property type="entry name" value="DUF305"/>
    <property type="match status" value="1"/>
</dbReference>
<feature type="domain" description="DUF305" evidence="1">
    <location>
        <begin position="72"/>
        <end position="221"/>
    </location>
</feature>
<sequence length="226" mass="25388">MKFTPNFLFPILGISLTLSLGSCTTVQSSSQPLNSLTTTPVSSETILTQNNGMMSENHQMIMDLGPADIEYDLRFIDAMIPHHQGAIAMAQQVLQKSTHPELKKLAEEIIKAQEKEIAQMQQWRKTWYPEAKDAIAYHAAMGHSMPMSSQQMDSMMMMADLGPDDSSFDQRFMTAMIPHHQGALVMAKDAQLKSKRPEMQQLAQAILTSQEAEIQLMQQWLKTGFN</sequence>
<evidence type="ECO:0000313" key="3">
    <source>
        <dbReference type="Proteomes" id="UP000184550"/>
    </source>
</evidence>